<dbReference type="GO" id="GO:0016567">
    <property type="term" value="P:protein ubiquitination"/>
    <property type="evidence" value="ECO:0007669"/>
    <property type="project" value="TreeGrafter"/>
</dbReference>
<name>V6LJ59_9EUKA</name>
<dbReference type="EMBL" id="KI546115">
    <property type="protein sequence ID" value="EST44607.1"/>
    <property type="molecule type" value="Genomic_DNA"/>
</dbReference>
<evidence type="ECO:0000313" key="7">
    <source>
        <dbReference type="EMBL" id="EST44607.1"/>
    </source>
</evidence>
<dbReference type="PROSITE" id="PS51266">
    <property type="entry name" value="ZF_CHY"/>
    <property type="match status" value="1"/>
</dbReference>
<organism evidence="7">
    <name type="scientific">Spironucleus salmonicida</name>
    <dbReference type="NCBI Taxonomy" id="348837"/>
    <lineage>
        <taxon>Eukaryota</taxon>
        <taxon>Metamonada</taxon>
        <taxon>Diplomonadida</taxon>
        <taxon>Hexamitidae</taxon>
        <taxon>Hexamitinae</taxon>
        <taxon>Spironucleus</taxon>
    </lineage>
</organism>
<evidence type="ECO:0008006" key="8">
    <source>
        <dbReference type="Google" id="ProtNLM"/>
    </source>
</evidence>
<dbReference type="SUPFAM" id="SSF161245">
    <property type="entry name" value="Zinc hairpin stack"/>
    <property type="match status" value="1"/>
</dbReference>
<dbReference type="InterPro" id="IPR037274">
    <property type="entry name" value="Znf_CHY_sf"/>
</dbReference>
<feature type="domain" description="CHY-type" evidence="5">
    <location>
        <begin position="112"/>
        <end position="178"/>
    </location>
</feature>
<gene>
    <name evidence="7" type="ORF">SS50377_15612</name>
</gene>
<dbReference type="AlphaFoldDB" id="V6LJ59"/>
<dbReference type="InterPro" id="IPR008913">
    <property type="entry name" value="Znf_CHY"/>
</dbReference>
<keyword evidence="1" id="KW-0479">Metal-binding</keyword>
<evidence type="ECO:0000256" key="4">
    <source>
        <dbReference type="PROSITE-ProRule" id="PRU00601"/>
    </source>
</evidence>
<accession>V6LJ59</accession>
<keyword evidence="3" id="KW-0862">Zinc</keyword>
<evidence type="ECO:0000259" key="6">
    <source>
        <dbReference type="PROSITE" id="PS51270"/>
    </source>
</evidence>
<dbReference type="PROSITE" id="PS51270">
    <property type="entry name" value="ZF_CTCHY"/>
    <property type="match status" value="1"/>
</dbReference>
<dbReference type="GO" id="GO:0061630">
    <property type="term" value="F:ubiquitin protein ligase activity"/>
    <property type="evidence" value="ECO:0007669"/>
    <property type="project" value="TreeGrafter"/>
</dbReference>
<reference evidence="7" key="1">
    <citation type="journal article" date="2014" name="PLoS Genet.">
        <title>The Genome of Spironucleus salmonicida Highlights a Fish Pathogen Adapted to Fluctuating Environments.</title>
        <authorList>
            <person name="Xu F."/>
            <person name="Jerlstrom-Hultqvist J."/>
            <person name="Einarsson E."/>
            <person name="Astvaldsson A."/>
            <person name="Svard S.G."/>
            <person name="Andersson J.O."/>
        </authorList>
    </citation>
    <scope>NUCLEOTIDE SEQUENCE</scope>
</reference>
<dbReference type="VEuPathDB" id="GiardiaDB:SS50377_24726"/>
<keyword evidence="2 4" id="KW-0863">Zinc-finger</keyword>
<dbReference type="GO" id="GO:0008270">
    <property type="term" value="F:zinc ion binding"/>
    <property type="evidence" value="ECO:0007669"/>
    <property type="project" value="UniProtKB-KW"/>
</dbReference>
<sequence length="298" mass="35229">MQELDQQKYQLNILQQDDIVDVIVAQIIRLAPGSLDRFDRKNYIIIKEFLHAPLNQETQQQQIQQIQHVYFHAPASKYDPNQPDMEFINSLKLSDEWYTNQPLDSIIFQAFRQDKAPGCQHRICGHKIICNVCNKIYGCRYCHDDIQDHQVKPCSSQIICRYCNQTQDFSQFCTNCSIQFGITTCFLCARTDWRTKDALPFVHCDQCETCYRGFEDDNIHCDVCQTCFTKAQYNIHLCSTQCSVCLQQFCESQLAYLIPPPHVVMRFMIFVGIKWDRMEYFHVLYVKNFYMRIVKNEK</sequence>
<dbReference type="GO" id="GO:0006511">
    <property type="term" value="P:ubiquitin-dependent protein catabolic process"/>
    <property type="evidence" value="ECO:0007669"/>
    <property type="project" value="TreeGrafter"/>
</dbReference>
<proteinExistence type="predicted"/>
<dbReference type="PANTHER" id="PTHR21319:SF53">
    <property type="entry name" value="RING FINGER AND CHY ZINC FINGER DOMAIN-CONTAINING PROTEIN 1"/>
    <property type="match status" value="1"/>
</dbReference>
<dbReference type="PANTHER" id="PTHR21319">
    <property type="entry name" value="RING FINGER AND CHY ZINC FINGER DOMAIN-CONTAINING PROTEIN 1"/>
    <property type="match status" value="1"/>
</dbReference>
<feature type="domain" description="CTCHY-type" evidence="6">
    <location>
        <begin position="180"/>
        <end position="246"/>
    </location>
</feature>
<dbReference type="InterPro" id="IPR037275">
    <property type="entry name" value="Znf_CTCHY_sf"/>
</dbReference>
<evidence type="ECO:0000256" key="1">
    <source>
        <dbReference type="ARBA" id="ARBA00022723"/>
    </source>
</evidence>
<protein>
    <recommendedName>
        <fullName evidence="8">CHY zinc finger domain-containing protein</fullName>
    </recommendedName>
</protein>
<dbReference type="InterPro" id="IPR017921">
    <property type="entry name" value="Znf_CTCHY"/>
</dbReference>
<dbReference type="GO" id="GO:0005634">
    <property type="term" value="C:nucleus"/>
    <property type="evidence" value="ECO:0007669"/>
    <property type="project" value="TreeGrafter"/>
</dbReference>
<evidence type="ECO:0000259" key="5">
    <source>
        <dbReference type="PROSITE" id="PS51266"/>
    </source>
</evidence>
<evidence type="ECO:0000256" key="2">
    <source>
        <dbReference type="ARBA" id="ARBA00022771"/>
    </source>
</evidence>
<evidence type="ECO:0000256" key="3">
    <source>
        <dbReference type="ARBA" id="ARBA00022833"/>
    </source>
</evidence>
<dbReference type="SUPFAM" id="SSF161219">
    <property type="entry name" value="CHY zinc finger-like"/>
    <property type="match status" value="1"/>
</dbReference>